<protein>
    <submittedName>
        <fullName evidence="2">Peptidase M48</fullName>
    </submittedName>
</protein>
<evidence type="ECO:0000256" key="1">
    <source>
        <dbReference type="RuleBase" id="RU003983"/>
    </source>
</evidence>
<gene>
    <name evidence="2" type="ORF">C1S79_21180</name>
</gene>
<dbReference type="Proteomes" id="UP000309984">
    <property type="component" value="Unassembled WGS sequence"/>
</dbReference>
<keyword evidence="1" id="KW-0482">Metalloprotease</keyword>
<keyword evidence="1" id="KW-0378">Hydrolase</keyword>
<dbReference type="AlphaFoldDB" id="A0A7I7ZYT5"/>
<dbReference type="Gene3D" id="3.30.2010.10">
    <property type="entry name" value="Metalloproteases ('zincins'), catalytic domain"/>
    <property type="match status" value="1"/>
</dbReference>
<comment type="similarity">
    <text evidence="1">Belongs to the peptidase M48 family.</text>
</comment>
<dbReference type="GO" id="GO:0006508">
    <property type="term" value="P:proteolysis"/>
    <property type="evidence" value="ECO:0007669"/>
    <property type="project" value="UniProtKB-KW"/>
</dbReference>
<evidence type="ECO:0000313" key="3">
    <source>
        <dbReference type="Proteomes" id="UP000309984"/>
    </source>
</evidence>
<dbReference type="Pfam" id="PF01435">
    <property type="entry name" value="Peptidase_M48"/>
    <property type="match status" value="1"/>
</dbReference>
<keyword evidence="1" id="KW-0862">Zinc</keyword>
<comment type="cofactor">
    <cofactor evidence="1">
        <name>Zn(2+)</name>
        <dbReference type="ChEBI" id="CHEBI:29105"/>
    </cofactor>
    <text evidence="1">Binds 1 zinc ion per subunit.</text>
</comment>
<dbReference type="InterPro" id="IPR001915">
    <property type="entry name" value="Peptidase_M48"/>
</dbReference>
<proteinExistence type="inferred from homology"/>
<organism evidence="2 3">
    <name type="scientific">Mycolicibacterium phocaicum</name>
    <dbReference type="NCBI Taxonomy" id="319706"/>
    <lineage>
        <taxon>Bacteria</taxon>
        <taxon>Bacillati</taxon>
        <taxon>Actinomycetota</taxon>
        <taxon>Actinomycetes</taxon>
        <taxon>Mycobacteriales</taxon>
        <taxon>Mycobacteriaceae</taxon>
        <taxon>Mycolicibacterium</taxon>
    </lineage>
</organism>
<dbReference type="GO" id="GO:0004222">
    <property type="term" value="F:metalloendopeptidase activity"/>
    <property type="evidence" value="ECO:0007669"/>
    <property type="project" value="InterPro"/>
</dbReference>
<comment type="caution">
    <text evidence="2">The sequence shown here is derived from an EMBL/GenBank/DDBJ whole genome shotgun (WGS) entry which is preliminary data.</text>
</comment>
<dbReference type="RefSeq" id="WP_138250391.1">
    <property type="nucleotide sequence ID" value="NZ_AP022616.1"/>
</dbReference>
<dbReference type="EMBL" id="POTM01000052">
    <property type="protein sequence ID" value="TLH63689.1"/>
    <property type="molecule type" value="Genomic_DNA"/>
</dbReference>
<sequence length="312" mass="31591">MSTVVCLLGYSLAVLLAGPPVLRRLTAGGHAPRLGAAAWLTAIISVLASWVAAAAITIVELVRHWGHLDRLIVSCLMWLCRAASGAVDSTAQAVVIGALAAAGAGAAIAAVRVVRAAGLLRHRAREHARDVRLVGRATADADVVVIDAPQPAAYCVTGRPGAIVFTSAALAALDDRQRAAVLAHERAHLAGHHLTVMVGMRALARVFPRLLLITEGVQQVSRLLEMCADDVAVRDHGARALLSGLIALCGAAPAEALGAADVAVLDRAARLTGPAGTGLAARAGLAAALVTVIAGPLFIAALAASGTALCMG</sequence>
<keyword evidence="3" id="KW-1185">Reference proteome</keyword>
<dbReference type="CDD" id="cd07326">
    <property type="entry name" value="M56_BlaR1_MecR1_like"/>
    <property type="match status" value="1"/>
</dbReference>
<keyword evidence="1" id="KW-0645">Protease</keyword>
<reference evidence="2 3" key="1">
    <citation type="submission" date="2018-01" db="EMBL/GenBank/DDBJ databases">
        <title>Comparative genomics of Mycobacterium mucogenicum and Mycobacterium neoaurum clade members emphasizing tRNA and non-coding RNA.</title>
        <authorList>
            <person name="Behra P.R.K."/>
            <person name="Pettersson B.M.F."/>
            <person name="Das S."/>
            <person name="Dasgupta S."/>
            <person name="Kirsebom L.A."/>
        </authorList>
    </citation>
    <scope>NUCLEOTIDE SEQUENCE [LARGE SCALE GENOMIC DNA]</scope>
    <source>
        <strain evidence="2 3">DSM 45104</strain>
    </source>
</reference>
<name>A0A7I7ZYT5_9MYCO</name>
<evidence type="ECO:0000313" key="2">
    <source>
        <dbReference type="EMBL" id="TLH63689.1"/>
    </source>
</evidence>
<accession>A0A7I7ZYT5</accession>